<dbReference type="EMBL" id="JACKWZ010000038">
    <property type="protein sequence ID" value="KAF9419893.1"/>
    <property type="molecule type" value="Genomic_DNA"/>
</dbReference>
<dbReference type="Gene3D" id="2.70.220.10">
    <property type="entry name" value="Ganglioside GM2 activator"/>
    <property type="match status" value="1"/>
</dbReference>
<evidence type="ECO:0000313" key="4">
    <source>
        <dbReference type="Proteomes" id="UP000648187"/>
    </source>
</evidence>
<gene>
    <name evidence="3" type="ORF">HW555_003726</name>
</gene>
<dbReference type="InterPro" id="IPR036846">
    <property type="entry name" value="GM2-AP_sf"/>
</dbReference>
<comment type="caution">
    <text evidence="3">The sequence shown here is derived from an EMBL/GenBank/DDBJ whole genome shotgun (WGS) entry which is preliminary data.</text>
</comment>
<dbReference type="AlphaFoldDB" id="A0A835GLJ5"/>
<sequence length="215" mass="24677">MSYQIVILFFTPFVSSTMAPTHILVTRAGPCYKSVKTPVTVAELSLSTLGYDSLLSGEFNISENIDNGWKIKATMQKCVDIRNMESCDFLRSFDLVKSGCADDESEQGLYRMLFHYAHPKLSCPIQAGRYMLVDFPLFTEDNDLVVPESKISTSVFGYTFRLDGFIERPRRQIFCVEALLQLLYIRKHNWIERKHIQERTSTSRTSVTVSEEEDE</sequence>
<protein>
    <submittedName>
        <fullName evidence="3">Uncharacterized protein</fullName>
    </submittedName>
</protein>
<organism evidence="3 4">
    <name type="scientific">Spodoptera exigua</name>
    <name type="common">Beet armyworm</name>
    <name type="synonym">Noctua fulgens</name>
    <dbReference type="NCBI Taxonomy" id="7107"/>
    <lineage>
        <taxon>Eukaryota</taxon>
        <taxon>Metazoa</taxon>
        <taxon>Ecdysozoa</taxon>
        <taxon>Arthropoda</taxon>
        <taxon>Hexapoda</taxon>
        <taxon>Insecta</taxon>
        <taxon>Pterygota</taxon>
        <taxon>Neoptera</taxon>
        <taxon>Endopterygota</taxon>
        <taxon>Lepidoptera</taxon>
        <taxon>Glossata</taxon>
        <taxon>Ditrysia</taxon>
        <taxon>Noctuoidea</taxon>
        <taxon>Noctuidae</taxon>
        <taxon>Amphipyrinae</taxon>
        <taxon>Spodoptera</taxon>
    </lineage>
</organism>
<keyword evidence="1 2" id="KW-0732">Signal</keyword>
<evidence type="ECO:0000256" key="1">
    <source>
        <dbReference type="ARBA" id="ARBA00022729"/>
    </source>
</evidence>
<evidence type="ECO:0000256" key="2">
    <source>
        <dbReference type="SAM" id="SignalP"/>
    </source>
</evidence>
<keyword evidence="4" id="KW-1185">Reference proteome</keyword>
<proteinExistence type="predicted"/>
<evidence type="ECO:0000313" key="3">
    <source>
        <dbReference type="EMBL" id="KAF9419893.1"/>
    </source>
</evidence>
<name>A0A835GLJ5_SPOEX</name>
<feature type="chain" id="PRO_5032807734" evidence="2">
    <location>
        <begin position="17"/>
        <end position="215"/>
    </location>
</feature>
<accession>A0A835GLJ5</accession>
<dbReference type="Proteomes" id="UP000648187">
    <property type="component" value="Unassembled WGS sequence"/>
</dbReference>
<reference evidence="3" key="1">
    <citation type="submission" date="2020-08" db="EMBL/GenBank/DDBJ databases">
        <title>Spodoptera exigua strain:BAW_Kor-Di-RS1 Genome sequencing and assembly.</title>
        <authorList>
            <person name="Kim J."/>
            <person name="Nam H.Y."/>
            <person name="Kwon M."/>
            <person name="Choi J.H."/>
            <person name="Cho S.R."/>
            <person name="Kim G.-H."/>
        </authorList>
    </citation>
    <scope>NUCLEOTIDE SEQUENCE</scope>
    <source>
        <strain evidence="3">BAW_Kor-Di-RS1</strain>
        <tissue evidence="3">Whole-body</tissue>
    </source>
</reference>
<feature type="signal peptide" evidence="2">
    <location>
        <begin position="1"/>
        <end position="16"/>
    </location>
</feature>